<dbReference type="PANTHER" id="PTHR43434:SF1">
    <property type="entry name" value="PHOSPHOGLYCOLATE PHOSPHATASE"/>
    <property type="match status" value="1"/>
</dbReference>
<gene>
    <name evidence="5" type="ORF">PUT78_15840</name>
</gene>
<comment type="similarity">
    <text evidence="3">Belongs to the HAD-like hydrolase superfamily. CbbY/CbbZ/Gph/YieH family.</text>
</comment>
<comment type="caution">
    <text evidence="5">The sequence shown here is derived from an EMBL/GenBank/DDBJ whole genome shotgun (WGS) entry which is preliminary data.</text>
</comment>
<dbReference type="SFLD" id="SFLDG01129">
    <property type="entry name" value="C1.5:_HAD__Beta-PGM__Phosphata"/>
    <property type="match status" value="1"/>
</dbReference>
<dbReference type="NCBIfam" id="TIGR01509">
    <property type="entry name" value="HAD-SF-IA-v3"/>
    <property type="match status" value="1"/>
</dbReference>
<dbReference type="Proteomes" id="UP001431784">
    <property type="component" value="Unassembled WGS sequence"/>
</dbReference>
<protein>
    <recommendedName>
        <fullName evidence="4">phosphoglycolate phosphatase</fullName>
        <ecNumber evidence="4">3.1.3.18</ecNumber>
    </recommendedName>
</protein>
<name>A0ABT5TDX3_9RHOB</name>
<comment type="pathway">
    <text evidence="2">Organic acid metabolism; glycolate biosynthesis; glycolate from 2-phosphoglycolate: step 1/1.</text>
</comment>
<dbReference type="EC" id="3.1.3.18" evidence="4"/>
<dbReference type="EMBL" id="JAQZSM010000016">
    <property type="protein sequence ID" value="MDD7972571.1"/>
    <property type="molecule type" value="Genomic_DNA"/>
</dbReference>
<organism evidence="5 6">
    <name type="scientific">Roseinatronobacter alkalisoli</name>
    <dbReference type="NCBI Taxonomy" id="3028235"/>
    <lineage>
        <taxon>Bacteria</taxon>
        <taxon>Pseudomonadati</taxon>
        <taxon>Pseudomonadota</taxon>
        <taxon>Alphaproteobacteria</taxon>
        <taxon>Rhodobacterales</taxon>
        <taxon>Paracoccaceae</taxon>
        <taxon>Roseinatronobacter</taxon>
    </lineage>
</organism>
<evidence type="ECO:0000256" key="2">
    <source>
        <dbReference type="ARBA" id="ARBA00004818"/>
    </source>
</evidence>
<reference evidence="5" key="1">
    <citation type="submission" date="2023-02" db="EMBL/GenBank/DDBJ databases">
        <title>Description of Roseinatronobacter alkalisoli sp. nov., an alkaliphilic bacerium isolated from soda soil.</title>
        <authorList>
            <person name="Wei W."/>
        </authorList>
    </citation>
    <scope>NUCLEOTIDE SEQUENCE</scope>
    <source>
        <strain evidence="5">HJB301</strain>
    </source>
</reference>
<comment type="catalytic activity">
    <reaction evidence="1">
        <text>2-phosphoglycolate + H2O = glycolate + phosphate</text>
        <dbReference type="Rhea" id="RHEA:14369"/>
        <dbReference type="ChEBI" id="CHEBI:15377"/>
        <dbReference type="ChEBI" id="CHEBI:29805"/>
        <dbReference type="ChEBI" id="CHEBI:43474"/>
        <dbReference type="ChEBI" id="CHEBI:58033"/>
        <dbReference type="EC" id="3.1.3.18"/>
    </reaction>
</comment>
<evidence type="ECO:0000256" key="3">
    <source>
        <dbReference type="ARBA" id="ARBA00006171"/>
    </source>
</evidence>
<sequence length="215" mass="22676">MTPELVIFDCDGVVVDSEILSNRFIRDEMAAHGLDLRLDQIMELFVGGTIAGVAGRARELGATLPPDWVETFYPRLCDHLALGTPMITGIVGVLQALDAAQLPYCIGSNGRHAKMKVTLGQHPELTARFTNNVFAAQDVARPKPAPDLFLHAAGSMGYAPDASVVIEDSATGARAARAAGMRCFGYAPEGDGAHLAAHGAVVFHSMADLPALLGI</sequence>
<evidence type="ECO:0000256" key="4">
    <source>
        <dbReference type="ARBA" id="ARBA00013078"/>
    </source>
</evidence>
<proteinExistence type="inferred from homology"/>
<keyword evidence="5" id="KW-0378">Hydrolase</keyword>
<dbReference type="InterPro" id="IPR006439">
    <property type="entry name" value="HAD-SF_hydro_IA"/>
</dbReference>
<dbReference type="InterPro" id="IPR023198">
    <property type="entry name" value="PGP-like_dom2"/>
</dbReference>
<evidence type="ECO:0000313" key="6">
    <source>
        <dbReference type="Proteomes" id="UP001431784"/>
    </source>
</evidence>
<dbReference type="SFLD" id="SFLDS00003">
    <property type="entry name" value="Haloacid_Dehalogenase"/>
    <property type="match status" value="1"/>
</dbReference>
<evidence type="ECO:0000256" key="1">
    <source>
        <dbReference type="ARBA" id="ARBA00000830"/>
    </source>
</evidence>
<evidence type="ECO:0000313" key="5">
    <source>
        <dbReference type="EMBL" id="MDD7972571.1"/>
    </source>
</evidence>
<dbReference type="Gene3D" id="3.40.50.1000">
    <property type="entry name" value="HAD superfamily/HAD-like"/>
    <property type="match status" value="1"/>
</dbReference>
<dbReference type="Pfam" id="PF00702">
    <property type="entry name" value="Hydrolase"/>
    <property type="match status" value="1"/>
</dbReference>
<dbReference type="PANTHER" id="PTHR43434">
    <property type="entry name" value="PHOSPHOGLYCOLATE PHOSPHATASE"/>
    <property type="match status" value="1"/>
</dbReference>
<dbReference type="SUPFAM" id="SSF56784">
    <property type="entry name" value="HAD-like"/>
    <property type="match status" value="1"/>
</dbReference>
<dbReference type="InterPro" id="IPR036412">
    <property type="entry name" value="HAD-like_sf"/>
</dbReference>
<dbReference type="Gene3D" id="1.10.150.240">
    <property type="entry name" value="Putative phosphatase, domain 2"/>
    <property type="match status" value="1"/>
</dbReference>
<dbReference type="GO" id="GO:0016787">
    <property type="term" value="F:hydrolase activity"/>
    <property type="evidence" value="ECO:0007669"/>
    <property type="project" value="UniProtKB-KW"/>
</dbReference>
<dbReference type="InterPro" id="IPR023214">
    <property type="entry name" value="HAD_sf"/>
</dbReference>
<keyword evidence="6" id="KW-1185">Reference proteome</keyword>
<accession>A0ABT5TDX3</accession>
<dbReference type="InterPro" id="IPR050155">
    <property type="entry name" value="HAD-like_hydrolase_sf"/>
</dbReference>
<dbReference type="RefSeq" id="WP_274353241.1">
    <property type="nucleotide sequence ID" value="NZ_JAQZSM010000016.1"/>
</dbReference>